<dbReference type="PANTHER" id="PTHR48107:SF7">
    <property type="entry name" value="RE15974P"/>
    <property type="match status" value="1"/>
</dbReference>
<sequence length="242" mass="26001">SRIRIFLLFIVMAAQSPPLAGRVAIVTGSSRGIGRAIAIHLAELGARVVVNYTTKSSDADLVAAEINGLPGVTGNGPRAIVVQANVSEPRSRATMRKGWGVGRLQEKRKGESKLSWKRAFESPVHILVNSAGVLDPKYPSIANTSVEDFDRTFRYAADCSLIRIFVFTINSRNNLCLHAPGPIATEMFFEGKSSEVVEKIAAENPFGRVGEVRDVVPLVGFLAGDGGEWINGQIIPVNGGYV</sequence>
<comment type="caution">
    <text evidence="7">The sequence shown here is derived from an EMBL/GenBank/DDBJ whole genome shotgun (WGS) entry which is preliminary data.</text>
</comment>
<evidence type="ECO:0000313" key="8">
    <source>
        <dbReference type="Proteomes" id="UP000824890"/>
    </source>
</evidence>
<comment type="similarity">
    <text evidence="2">Belongs to the short-chain dehydrogenases/reductases (SDR) family.</text>
</comment>
<feature type="chain" id="PRO_5046145184" description="3-oxoacyl-[acyl-carrier-protein] reductase" evidence="6">
    <location>
        <begin position="22"/>
        <end position="242"/>
    </location>
</feature>
<proteinExistence type="inferred from homology"/>
<dbReference type="SUPFAM" id="SSF51735">
    <property type="entry name" value="NAD(P)-binding Rossmann-fold domains"/>
    <property type="match status" value="1"/>
</dbReference>
<evidence type="ECO:0000256" key="1">
    <source>
        <dbReference type="ARBA" id="ARBA00004229"/>
    </source>
</evidence>
<keyword evidence="6" id="KW-0732">Signal</keyword>
<comment type="subcellular location">
    <subcellularLocation>
        <location evidence="1">Plastid</location>
        <location evidence="1">Chloroplast</location>
    </subcellularLocation>
</comment>
<protein>
    <recommendedName>
        <fullName evidence="9">3-oxoacyl-[acyl-carrier-protein] reductase</fullName>
    </recommendedName>
</protein>
<dbReference type="PRINTS" id="PR00081">
    <property type="entry name" value="GDHRDH"/>
</dbReference>
<evidence type="ECO:0000256" key="4">
    <source>
        <dbReference type="ARBA" id="ARBA00022640"/>
    </source>
</evidence>
<dbReference type="Proteomes" id="UP000824890">
    <property type="component" value="Unassembled WGS sequence"/>
</dbReference>
<dbReference type="InterPro" id="IPR002347">
    <property type="entry name" value="SDR_fam"/>
</dbReference>
<organism evidence="7 8">
    <name type="scientific">Brassica napus</name>
    <name type="common">Rape</name>
    <dbReference type="NCBI Taxonomy" id="3708"/>
    <lineage>
        <taxon>Eukaryota</taxon>
        <taxon>Viridiplantae</taxon>
        <taxon>Streptophyta</taxon>
        <taxon>Embryophyta</taxon>
        <taxon>Tracheophyta</taxon>
        <taxon>Spermatophyta</taxon>
        <taxon>Magnoliopsida</taxon>
        <taxon>eudicotyledons</taxon>
        <taxon>Gunneridae</taxon>
        <taxon>Pentapetalae</taxon>
        <taxon>rosids</taxon>
        <taxon>malvids</taxon>
        <taxon>Brassicales</taxon>
        <taxon>Brassicaceae</taxon>
        <taxon>Brassiceae</taxon>
        <taxon>Brassica</taxon>
    </lineage>
</organism>
<feature type="non-terminal residue" evidence="7">
    <location>
        <position position="1"/>
    </location>
</feature>
<evidence type="ECO:0000256" key="3">
    <source>
        <dbReference type="ARBA" id="ARBA00022528"/>
    </source>
</evidence>
<keyword evidence="8" id="KW-1185">Reference proteome</keyword>
<dbReference type="EMBL" id="JAGKQM010000012">
    <property type="protein sequence ID" value="KAH0896235.1"/>
    <property type="molecule type" value="Genomic_DNA"/>
</dbReference>
<gene>
    <name evidence="7" type="ORF">HID58_045803</name>
</gene>
<evidence type="ECO:0000256" key="5">
    <source>
        <dbReference type="ARBA" id="ARBA00023002"/>
    </source>
</evidence>
<evidence type="ECO:0008006" key="9">
    <source>
        <dbReference type="Google" id="ProtNLM"/>
    </source>
</evidence>
<dbReference type="PANTHER" id="PTHR48107">
    <property type="entry name" value="NADPH-DEPENDENT ALDEHYDE REDUCTASE-LIKE PROTEIN, CHLOROPLASTIC-RELATED"/>
    <property type="match status" value="1"/>
</dbReference>
<keyword evidence="3" id="KW-0150">Chloroplast</keyword>
<dbReference type="Gene3D" id="3.40.50.720">
    <property type="entry name" value="NAD(P)-binding Rossmann-like Domain"/>
    <property type="match status" value="2"/>
</dbReference>
<feature type="signal peptide" evidence="6">
    <location>
        <begin position="1"/>
        <end position="21"/>
    </location>
</feature>
<keyword evidence="4" id="KW-0934">Plastid</keyword>
<evidence type="ECO:0000313" key="7">
    <source>
        <dbReference type="EMBL" id="KAH0896235.1"/>
    </source>
</evidence>
<evidence type="ECO:0000256" key="2">
    <source>
        <dbReference type="ARBA" id="ARBA00006484"/>
    </source>
</evidence>
<name>A0ABQ8AUL6_BRANA</name>
<dbReference type="Pfam" id="PF13561">
    <property type="entry name" value="adh_short_C2"/>
    <property type="match status" value="1"/>
</dbReference>
<evidence type="ECO:0000256" key="6">
    <source>
        <dbReference type="SAM" id="SignalP"/>
    </source>
</evidence>
<reference evidence="7 8" key="1">
    <citation type="submission" date="2021-05" db="EMBL/GenBank/DDBJ databases">
        <title>Genome Assembly of Synthetic Allotetraploid Brassica napus Reveals Homoeologous Exchanges between Subgenomes.</title>
        <authorList>
            <person name="Davis J.T."/>
        </authorList>
    </citation>
    <scope>NUCLEOTIDE SEQUENCE [LARGE SCALE GENOMIC DNA]</scope>
    <source>
        <strain evidence="8">cv. Da-Ae</strain>
        <tissue evidence="7">Seedling</tissue>
    </source>
</reference>
<dbReference type="InterPro" id="IPR036291">
    <property type="entry name" value="NAD(P)-bd_dom_sf"/>
</dbReference>
<keyword evidence="5" id="KW-0560">Oxidoreductase</keyword>
<accession>A0ABQ8AUL6</accession>
<dbReference type="Pfam" id="PF00106">
    <property type="entry name" value="adh_short"/>
    <property type="match status" value="1"/>
</dbReference>